<feature type="transmembrane region" description="Helical" evidence="8">
    <location>
        <begin position="152"/>
        <end position="171"/>
    </location>
</feature>
<keyword evidence="11" id="KW-1185">Reference proteome</keyword>
<evidence type="ECO:0000256" key="1">
    <source>
        <dbReference type="ARBA" id="ARBA00004651"/>
    </source>
</evidence>
<gene>
    <name evidence="10" type="ORF">G443_002961</name>
</gene>
<dbReference type="PANTHER" id="PTHR23501">
    <property type="entry name" value="MAJOR FACILITATOR SUPERFAMILY"/>
    <property type="match status" value="1"/>
</dbReference>
<dbReference type="InterPro" id="IPR036259">
    <property type="entry name" value="MFS_trans_sf"/>
</dbReference>
<feature type="domain" description="Major facilitator superfamily (MFS) profile" evidence="9">
    <location>
        <begin position="26"/>
        <end position="542"/>
    </location>
</feature>
<evidence type="ECO:0000256" key="4">
    <source>
        <dbReference type="ARBA" id="ARBA00022692"/>
    </source>
</evidence>
<keyword evidence="3" id="KW-1003">Cell membrane</keyword>
<proteinExistence type="predicted"/>
<keyword evidence="5 8" id="KW-1133">Transmembrane helix</keyword>
<evidence type="ECO:0000256" key="7">
    <source>
        <dbReference type="SAM" id="MobiDB-lite"/>
    </source>
</evidence>
<dbReference type="Gene3D" id="1.20.1250.20">
    <property type="entry name" value="MFS general substrate transporter like domains"/>
    <property type="match status" value="1"/>
</dbReference>
<keyword evidence="2" id="KW-0813">Transport</keyword>
<protein>
    <submittedName>
        <fullName evidence="10">Drug resistance transporter, EmrB/QacA subfamily</fullName>
    </submittedName>
</protein>
<evidence type="ECO:0000256" key="8">
    <source>
        <dbReference type="SAM" id="Phobius"/>
    </source>
</evidence>
<evidence type="ECO:0000256" key="5">
    <source>
        <dbReference type="ARBA" id="ARBA00022989"/>
    </source>
</evidence>
<dbReference type="PRINTS" id="PR01036">
    <property type="entry name" value="TCRTETB"/>
</dbReference>
<feature type="transmembrane region" description="Helical" evidence="8">
    <location>
        <begin position="287"/>
        <end position="310"/>
    </location>
</feature>
<feature type="transmembrane region" description="Helical" evidence="8">
    <location>
        <begin position="247"/>
        <end position="266"/>
    </location>
</feature>
<reference evidence="10 11" key="1">
    <citation type="submission" date="2022-06" db="EMBL/GenBank/DDBJ databases">
        <title>Genomic Encyclopedia of Type Strains, Phase I: the one thousand microbial genomes (KMG-I) project.</title>
        <authorList>
            <person name="Kyrpides N."/>
        </authorList>
    </citation>
    <scope>NUCLEOTIDE SEQUENCE [LARGE SCALE GENOMIC DNA]</scope>
    <source>
        <strain evidence="10 11">DSM 43889</strain>
    </source>
</reference>
<feature type="transmembrane region" description="Helical" evidence="8">
    <location>
        <begin position="376"/>
        <end position="401"/>
    </location>
</feature>
<dbReference type="RefSeq" id="WP_051313481.1">
    <property type="nucleotide sequence ID" value="NZ_AUBJ02000001.1"/>
</dbReference>
<accession>A0ABT1JJJ9</accession>
<feature type="transmembrane region" description="Helical" evidence="8">
    <location>
        <begin position="120"/>
        <end position="140"/>
    </location>
</feature>
<feature type="transmembrane region" description="Helical" evidence="8">
    <location>
        <begin position="512"/>
        <end position="537"/>
    </location>
</feature>
<feature type="transmembrane region" description="Helical" evidence="8">
    <location>
        <begin position="322"/>
        <end position="344"/>
    </location>
</feature>
<feature type="transmembrane region" description="Helical" evidence="8">
    <location>
        <begin position="183"/>
        <end position="204"/>
    </location>
</feature>
<evidence type="ECO:0000313" key="10">
    <source>
        <dbReference type="EMBL" id="MCP2332691.1"/>
    </source>
</evidence>
<dbReference type="InterPro" id="IPR011701">
    <property type="entry name" value="MFS"/>
</dbReference>
<dbReference type="InterPro" id="IPR004638">
    <property type="entry name" value="EmrB-like"/>
</dbReference>
<comment type="subcellular location">
    <subcellularLocation>
        <location evidence="1">Cell membrane</location>
        <topology evidence="1">Multi-pass membrane protein</topology>
    </subcellularLocation>
</comment>
<feature type="transmembrane region" description="Helical" evidence="8">
    <location>
        <begin position="351"/>
        <end position="370"/>
    </location>
</feature>
<feature type="transmembrane region" description="Helical" evidence="8">
    <location>
        <begin position="91"/>
        <end position="114"/>
    </location>
</feature>
<evidence type="ECO:0000256" key="6">
    <source>
        <dbReference type="ARBA" id="ARBA00023136"/>
    </source>
</evidence>
<dbReference type="Pfam" id="PF07690">
    <property type="entry name" value="MFS_1"/>
    <property type="match status" value="1"/>
</dbReference>
<dbReference type="CDD" id="cd17502">
    <property type="entry name" value="MFS_Azr1_MDR_like"/>
    <property type="match status" value="1"/>
</dbReference>
<organism evidence="10 11">
    <name type="scientific">Actinoalloteichus caeruleus DSM 43889</name>
    <dbReference type="NCBI Taxonomy" id="1120930"/>
    <lineage>
        <taxon>Bacteria</taxon>
        <taxon>Bacillati</taxon>
        <taxon>Actinomycetota</taxon>
        <taxon>Actinomycetes</taxon>
        <taxon>Pseudonocardiales</taxon>
        <taxon>Pseudonocardiaceae</taxon>
        <taxon>Actinoalloteichus</taxon>
        <taxon>Actinoalloteichus cyanogriseus</taxon>
    </lineage>
</organism>
<dbReference type="PANTHER" id="PTHR23501:SF197">
    <property type="entry name" value="COMD"/>
    <property type="match status" value="1"/>
</dbReference>
<sequence>MSNSMAARDTGPRADGGLTHRQVLTIISGLLAGMFLSALDQTIVSSAMRVIADELHGQTAQAWATTAYLITATISTPLYGKLSDIYGRKPMYLTAITVFVVGSALCGVAASIYQLAAFRAVQGLGAGGLMSLALTIVADIVSPRQRGRYQGYFMAVFGVSSVLGPVLGGFFADLDDLAGVAGWRWVFLVNVPVGVVAFLIVAKVLNIPHHPVRHRVDYWGAAALVVGLVPLLTVAEQGREWGWSSPLSLLMFAVGTVGLVAFVLVERRMGDEALLPPRLFRSGTFRLANVLNFVVGLGMFGGMMSVPLYLQIVKGLSPTEAGLMMLPTTFGIMVATGVVGQLIARTGRLKVFPILGTGLLTLSYLLFSQVTVDTPLWQIGLVMVVLGGGLGQCMQTLTLYVQNDAPPRDSGAATASANFFRQNGGTVGVAVFLSVLFSVVGDRITSAFESAARTPEFQRALTDPAVQADPANERFLASLEGAGGGSAGLDLNDTSFLNGLDPRLARPVLEGFASAVGTVFLIGLGVVALAFALSWFLRDVHLSDRSNLEQLAAERAAAQAEGAPEPSARSEEGTARGAEPSTTSQV</sequence>
<keyword evidence="6 8" id="KW-0472">Membrane</keyword>
<dbReference type="EMBL" id="AUBJ02000001">
    <property type="protein sequence ID" value="MCP2332691.1"/>
    <property type="molecule type" value="Genomic_DNA"/>
</dbReference>
<feature type="region of interest" description="Disordered" evidence="7">
    <location>
        <begin position="553"/>
        <end position="586"/>
    </location>
</feature>
<feature type="transmembrane region" description="Helical" evidence="8">
    <location>
        <begin position="21"/>
        <end position="39"/>
    </location>
</feature>
<feature type="transmembrane region" description="Helical" evidence="8">
    <location>
        <begin position="59"/>
        <end position="79"/>
    </location>
</feature>
<dbReference type="Proteomes" id="UP000791080">
    <property type="component" value="Unassembled WGS sequence"/>
</dbReference>
<evidence type="ECO:0000256" key="2">
    <source>
        <dbReference type="ARBA" id="ARBA00022448"/>
    </source>
</evidence>
<dbReference type="NCBIfam" id="TIGR00711">
    <property type="entry name" value="efflux_EmrB"/>
    <property type="match status" value="1"/>
</dbReference>
<dbReference type="InterPro" id="IPR020846">
    <property type="entry name" value="MFS_dom"/>
</dbReference>
<feature type="transmembrane region" description="Helical" evidence="8">
    <location>
        <begin position="422"/>
        <end position="440"/>
    </location>
</feature>
<feature type="transmembrane region" description="Helical" evidence="8">
    <location>
        <begin position="216"/>
        <end position="235"/>
    </location>
</feature>
<keyword evidence="4 8" id="KW-0812">Transmembrane</keyword>
<dbReference type="PROSITE" id="PS50850">
    <property type="entry name" value="MFS"/>
    <property type="match status" value="1"/>
</dbReference>
<feature type="compositionally biased region" description="Low complexity" evidence="7">
    <location>
        <begin position="553"/>
        <end position="567"/>
    </location>
</feature>
<evidence type="ECO:0000313" key="11">
    <source>
        <dbReference type="Proteomes" id="UP000791080"/>
    </source>
</evidence>
<dbReference type="SUPFAM" id="SSF103473">
    <property type="entry name" value="MFS general substrate transporter"/>
    <property type="match status" value="1"/>
</dbReference>
<evidence type="ECO:0000259" key="9">
    <source>
        <dbReference type="PROSITE" id="PS50850"/>
    </source>
</evidence>
<evidence type="ECO:0000256" key="3">
    <source>
        <dbReference type="ARBA" id="ARBA00022475"/>
    </source>
</evidence>
<name>A0ABT1JJJ9_ACTCY</name>
<comment type="caution">
    <text evidence="10">The sequence shown here is derived from an EMBL/GenBank/DDBJ whole genome shotgun (WGS) entry which is preliminary data.</text>
</comment>
<dbReference type="Gene3D" id="1.20.1720.10">
    <property type="entry name" value="Multidrug resistance protein D"/>
    <property type="match status" value="1"/>
</dbReference>